<dbReference type="GO" id="GO:0016717">
    <property type="term" value="F:oxidoreductase activity, acting on paired donors, with oxidation of a pair of donors resulting in the reduction of molecular oxygen to two molecules of water"/>
    <property type="evidence" value="ECO:0007669"/>
    <property type="project" value="TreeGrafter"/>
</dbReference>
<dbReference type="InterPro" id="IPR005804">
    <property type="entry name" value="FA_desaturase_dom"/>
</dbReference>
<dbReference type="PIRSF" id="PIRSF015921">
    <property type="entry name" value="FA_sphinglp_des"/>
    <property type="match status" value="1"/>
</dbReference>
<dbReference type="OrthoDB" id="104711at2"/>
<dbReference type="GO" id="GO:0008610">
    <property type="term" value="P:lipid biosynthetic process"/>
    <property type="evidence" value="ECO:0007669"/>
    <property type="project" value="UniProtKB-ARBA"/>
</dbReference>
<feature type="transmembrane region" description="Helical" evidence="2">
    <location>
        <begin position="99"/>
        <end position="118"/>
    </location>
</feature>
<keyword evidence="5" id="KW-1185">Reference proteome</keyword>
<organism evidence="4 5">
    <name type="scientific">Bernardetia litoralis (strain ATCC 23117 / DSM 6794 / NBRC 15988 / NCIMB 1366 / Fx l1 / Sio-4)</name>
    <name type="common">Flexibacter litoralis</name>
    <dbReference type="NCBI Taxonomy" id="880071"/>
    <lineage>
        <taxon>Bacteria</taxon>
        <taxon>Pseudomonadati</taxon>
        <taxon>Bacteroidota</taxon>
        <taxon>Cytophagia</taxon>
        <taxon>Cytophagales</taxon>
        <taxon>Bernardetiaceae</taxon>
        <taxon>Bernardetia</taxon>
    </lineage>
</organism>
<evidence type="ECO:0000256" key="1">
    <source>
        <dbReference type="SAM" id="MobiDB-lite"/>
    </source>
</evidence>
<dbReference type="PANTHER" id="PTHR19353:SF19">
    <property type="entry name" value="DELTA(5) FATTY ACID DESATURASE C-RELATED"/>
    <property type="match status" value="1"/>
</dbReference>
<gene>
    <name evidence="4" type="ordered locus">Fleli_3763</name>
</gene>
<reference evidence="5" key="1">
    <citation type="submission" date="2012-06" db="EMBL/GenBank/DDBJ databases">
        <title>The complete genome of Flexibacter litoralis DSM 6794.</title>
        <authorList>
            <person name="Lucas S."/>
            <person name="Copeland A."/>
            <person name="Lapidus A."/>
            <person name="Glavina del Rio T."/>
            <person name="Dalin E."/>
            <person name="Tice H."/>
            <person name="Bruce D."/>
            <person name="Goodwin L."/>
            <person name="Pitluck S."/>
            <person name="Peters L."/>
            <person name="Ovchinnikova G."/>
            <person name="Lu M."/>
            <person name="Kyrpides N."/>
            <person name="Mavromatis K."/>
            <person name="Ivanova N."/>
            <person name="Brettin T."/>
            <person name="Detter J.C."/>
            <person name="Han C."/>
            <person name="Larimer F."/>
            <person name="Land M."/>
            <person name="Hauser L."/>
            <person name="Markowitz V."/>
            <person name="Cheng J.-F."/>
            <person name="Hugenholtz P."/>
            <person name="Woyke T."/>
            <person name="Wu D."/>
            <person name="Spring S."/>
            <person name="Lang E."/>
            <person name="Kopitz M."/>
            <person name="Brambilla E."/>
            <person name="Klenk H.-P."/>
            <person name="Eisen J.A."/>
        </authorList>
    </citation>
    <scope>NUCLEOTIDE SEQUENCE [LARGE SCALE GENOMIC DNA]</scope>
    <source>
        <strain evidence="5">ATCC 23117 / DSM 6794 / NBRC 15988 / NCIMB 1366 / Sio-4</strain>
    </source>
</reference>
<feature type="transmembrane region" description="Helical" evidence="2">
    <location>
        <begin position="74"/>
        <end position="93"/>
    </location>
</feature>
<accession>I4AQ40</accession>
<evidence type="ECO:0000313" key="4">
    <source>
        <dbReference type="EMBL" id="AFM06075.1"/>
    </source>
</evidence>
<dbReference type="KEGG" id="fli:Fleli_3763"/>
<proteinExistence type="predicted"/>
<keyword evidence="2" id="KW-0812">Transmembrane</keyword>
<dbReference type="CDD" id="cd03506">
    <property type="entry name" value="Delta6-FADS-like"/>
    <property type="match status" value="1"/>
</dbReference>
<feature type="domain" description="Fatty acid desaturase" evidence="3">
    <location>
        <begin position="99"/>
        <end position="366"/>
    </location>
</feature>
<dbReference type="PANTHER" id="PTHR19353">
    <property type="entry name" value="FATTY ACID DESATURASE 2"/>
    <property type="match status" value="1"/>
</dbReference>
<dbReference type="HOGENOM" id="CLU_030320_0_0_10"/>
<keyword evidence="2" id="KW-0472">Membrane</keyword>
<dbReference type="STRING" id="880071.Fleli_3763"/>
<dbReference type="RefSeq" id="WP_014799499.1">
    <property type="nucleotide sequence ID" value="NC_018018.1"/>
</dbReference>
<dbReference type="EMBL" id="CP003345">
    <property type="protein sequence ID" value="AFM06075.1"/>
    <property type="molecule type" value="Genomic_DNA"/>
</dbReference>
<protein>
    <submittedName>
        <fullName evidence="4">Fatty acid desaturase</fullName>
    </submittedName>
</protein>
<evidence type="ECO:0000256" key="2">
    <source>
        <dbReference type="SAM" id="Phobius"/>
    </source>
</evidence>
<evidence type="ECO:0000313" key="5">
    <source>
        <dbReference type="Proteomes" id="UP000006054"/>
    </source>
</evidence>
<dbReference type="AlphaFoldDB" id="I4AQ40"/>
<dbReference type="Proteomes" id="UP000006054">
    <property type="component" value="Chromosome"/>
</dbReference>
<feature type="transmembrane region" description="Helical" evidence="2">
    <location>
        <begin position="233"/>
        <end position="257"/>
    </location>
</feature>
<sequence>MENLITEKNNRKKAAQSQPQSKNTSKEKTNIKKAPRFDNQEQKDFVRTLNRRVNNYFKDNNISKTANTKMILKGLFHGTIWIGSYCMLIFGGFSLGINYLLWAILGFSIAMVSVNIAHDAIHGAYSKHKWVNDLLSHTFNFNGASAYMWTKMHNQAHHTYTNIDGHDEDIAPVPIVRLCAEAPLWSIHRYQHIYSFFLYTLSTLSWVLMKDYKKFFANDVGNYTGQDHPRKEYFLLFFYKFINYTLFIIIPLIMLPYGWVNTILGFLLMHAVSGFFLAVIFMLAHVVEEAHFFLPNEEGNMENSWAVHQLYTTANFSEESEFMAFITGGLNQQVEHHLFPNICSIHYPALSKIVKKTAAEYGHPYLTAPFPIAIASHVRFLKRMGSEENPVMH</sequence>
<evidence type="ECO:0000259" key="3">
    <source>
        <dbReference type="Pfam" id="PF00487"/>
    </source>
</evidence>
<feature type="transmembrane region" description="Helical" evidence="2">
    <location>
        <begin position="263"/>
        <end position="284"/>
    </location>
</feature>
<feature type="compositionally biased region" description="Basic and acidic residues" evidence="1">
    <location>
        <begin position="24"/>
        <end position="37"/>
    </location>
</feature>
<dbReference type="GO" id="GO:0016020">
    <property type="term" value="C:membrane"/>
    <property type="evidence" value="ECO:0007669"/>
    <property type="project" value="TreeGrafter"/>
</dbReference>
<dbReference type="InterPro" id="IPR012171">
    <property type="entry name" value="Fatty_acid_desaturase"/>
</dbReference>
<name>I4AQ40_BERLS</name>
<feature type="transmembrane region" description="Helical" evidence="2">
    <location>
        <begin position="193"/>
        <end position="212"/>
    </location>
</feature>
<keyword evidence="2" id="KW-1133">Transmembrane helix</keyword>
<dbReference type="Pfam" id="PF00487">
    <property type="entry name" value="FA_desaturase"/>
    <property type="match status" value="1"/>
</dbReference>
<feature type="region of interest" description="Disordered" evidence="1">
    <location>
        <begin position="1"/>
        <end position="37"/>
    </location>
</feature>
<dbReference type="eggNOG" id="COG3239">
    <property type="taxonomic scope" value="Bacteria"/>
</dbReference>